<accession>A0A3M7PXS1</accession>
<protein>
    <submittedName>
        <fullName evidence="1">Uncharacterized protein</fullName>
    </submittedName>
</protein>
<keyword evidence="2" id="KW-1185">Reference proteome</keyword>
<evidence type="ECO:0000313" key="1">
    <source>
        <dbReference type="EMBL" id="RNA03803.1"/>
    </source>
</evidence>
<sequence length="20" mass="2535">MLCKKCIDKRMWFCTKLHHL</sequence>
<name>A0A3M7PXS1_BRAPC</name>
<gene>
    <name evidence="1" type="ORF">BpHYR1_019366</name>
</gene>
<organism evidence="1 2">
    <name type="scientific">Brachionus plicatilis</name>
    <name type="common">Marine rotifer</name>
    <name type="synonym">Brachionus muelleri</name>
    <dbReference type="NCBI Taxonomy" id="10195"/>
    <lineage>
        <taxon>Eukaryota</taxon>
        <taxon>Metazoa</taxon>
        <taxon>Spiralia</taxon>
        <taxon>Gnathifera</taxon>
        <taxon>Rotifera</taxon>
        <taxon>Eurotatoria</taxon>
        <taxon>Monogononta</taxon>
        <taxon>Pseudotrocha</taxon>
        <taxon>Ploima</taxon>
        <taxon>Brachionidae</taxon>
        <taxon>Brachionus</taxon>
    </lineage>
</organism>
<proteinExistence type="predicted"/>
<reference evidence="1 2" key="1">
    <citation type="journal article" date="2018" name="Sci. Rep.">
        <title>Genomic signatures of local adaptation to the degree of environmental predictability in rotifers.</title>
        <authorList>
            <person name="Franch-Gras L."/>
            <person name="Hahn C."/>
            <person name="Garcia-Roger E.M."/>
            <person name="Carmona M.J."/>
            <person name="Serra M."/>
            <person name="Gomez A."/>
        </authorList>
    </citation>
    <scope>NUCLEOTIDE SEQUENCE [LARGE SCALE GENOMIC DNA]</scope>
    <source>
        <strain evidence="1">HYR1</strain>
    </source>
</reference>
<comment type="caution">
    <text evidence="1">The sequence shown here is derived from an EMBL/GenBank/DDBJ whole genome shotgun (WGS) entry which is preliminary data.</text>
</comment>
<dbReference type="Proteomes" id="UP000276133">
    <property type="component" value="Unassembled WGS sequence"/>
</dbReference>
<dbReference type="AlphaFoldDB" id="A0A3M7PXS1"/>
<dbReference type="EMBL" id="REGN01008341">
    <property type="protein sequence ID" value="RNA03803.1"/>
    <property type="molecule type" value="Genomic_DNA"/>
</dbReference>
<evidence type="ECO:0000313" key="2">
    <source>
        <dbReference type="Proteomes" id="UP000276133"/>
    </source>
</evidence>